<dbReference type="InterPro" id="IPR005320">
    <property type="entry name" value="Peptidase_S51"/>
</dbReference>
<comment type="function">
    <text evidence="2">Exopeptidase that catalyzes the hydrolytic cleavage of multi-L-arginyl-poly-L-aspartic acid (cyanophycin; a water-insoluble reserve polymer) into aspartate-arginine dipeptides.</text>
</comment>
<dbReference type="CDD" id="cd03145">
    <property type="entry name" value="GAT1_cyanophycinase"/>
    <property type="match status" value="1"/>
</dbReference>
<organism evidence="10 11">
    <name type="scientific">Aquella oligotrophica</name>
    <dbReference type="NCBI Taxonomy" id="2067065"/>
    <lineage>
        <taxon>Bacteria</taxon>
        <taxon>Pseudomonadati</taxon>
        <taxon>Pseudomonadota</taxon>
        <taxon>Betaproteobacteria</taxon>
        <taxon>Neisseriales</taxon>
        <taxon>Neisseriaceae</taxon>
        <taxon>Aquella</taxon>
    </lineage>
</organism>
<dbReference type="EC" id="3.4.15.6" evidence="4"/>
<dbReference type="KEGG" id="nba:CUN60_02325"/>
<dbReference type="Proteomes" id="UP000236655">
    <property type="component" value="Chromosome"/>
</dbReference>
<dbReference type="AlphaFoldDB" id="A0A2I7N4P8"/>
<dbReference type="OrthoDB" id="9799980at2"/>
<evidence type="ECO:0000256" key="2">
    <source>
        <dbReference type="ARBA" id="ARBA00002039"/>
    </source>
</evidence>
<keyword evidence="8" id="KW-0720">Serine protease</keyword>
<evidence type="ECO:0000313" key="10">
    <source>
        <dbReference type="EMBL" id="AUR51185.1"/>
    </source>
</evidence>
<evidence type="ECO:0000256" key="1">
    <source>
        <dbReference type="ARBA" id="ARBA00001092"/>
    </source>
</evidence>
<dbReference type="SUPFAM" id="SSF52317">
    <property type="entry name" value="Class I glutamine amidotransferase-like"/>
    <property type="match status" value="1"/>
</dbReference>
<dbReference type="Gene3D" id="3.40.50.880">
    <property type="match status" value="1"/>
</dbReference>
<evidence type="ECO:0000256" key="4">
    <source>
        <dbReference type="ARBA" id="ARBA00013115"/>
    </source>
</evidence>
<comment type="similarity">
    <text evidence="3">Belongs to the peptidase S51 family.</text>
</comment>
<dbReference type="InterPro" id="IPR011811">
    <property type="entry name" value="Peptidase_S51_cyanophycinase"/>
</dbReference>
<protein>
    <recommendedName>
        <fullName evidence="5">Cyanophycinase</fullName>
        <ecNumber evidence="4">3.4.15.6</ecNumber>
    </recommendedName>
</protein>
<dbReference type="RefSeq" id="WP_102950485.1">
    <property type="nucleotide sequence ID" value="NZ_CP024847.1"/>
</dbReference>
<dbReference type="GO" id="GO:0006508">
    <property type="term" value="P:proteolysis"/>
    <property type="evidence" value="ECO:0007669"/>
    <property type="project" value="UniProtKB-KW"/>
</dbReference>
<reference evidence="11" key="1">
    <citation type="submission" date="2017-11" db="EMBL/GenBank/DDBJ databases">
        <authorList>
            <person name="Chan K.G."/>
            <person name="Lee L.S."/>
        </authorList>
    </citation>
    <scope>NUCLEOTIDE SEQUENCE [LARGE SCALE GENOMIC DNA]</scope>
    <source>
        <strain evidence="11">DSM 100970</strain>
    </source>
</reference>
<comment type="catalytic activity">
    <reaction evidence="1">
        <text>[L-4-(L-arginin-2-N-yl)aspartate](n) + H2O = [L-4-(L-arginin-2-N-yl)aspartate](n-1) + L-4-(L-arginin-2-N-yl)aspartate</text>
        <dbReference type="Rhea" id="RHEA:12845"/>
        <dbReference type="Rhea" id="RHEA-COMP:13728"/>
        <dbReference type="Rhea" id="RHEA-COMP:13734"/>
        <dbReference type="ChEBI" id="CHEBI:15377"/>
        <dbReference type="ChEBI" id="CHEBI:137986"/>
        <dbReference type="ChEBI" id="CHEBI:137991"/>
        <dbReference type="EC" id="3.4.15.6"/>
    </reaction>
</comment>
<evidence type="ECO:0000256" key="9">
    <source>
        <dbReference type="PIRSR" id="PIRSR032067-1"/>
    </source>
</evidence>
<proteinExistence type="inferred from homology"/>
<name>A0A2I7N4P8_9NEIS</name>
<accession>A0A2I7N4P8</accession>
<dbReference type="PANTHER" id="PTHR36175">
    <property type="entry name" value="CYANOPHYCINASE"/>
    <property type="match status" value="1"/>
</dbReference>
<dbReference type="InterPro" id="IPR029062">
    <property type="entry name" value="Class_I_gatase-like"/>
</dbReference>
<keyword evidence="6" id="KW-0645">Protease</keyword>
<evidence type="ECO:0000256" key="8">
    <source>
        <dbReference type="ARBA" id="ARBA00022825"/>
    </source>
</evidence>
<evidence type="ECO:0000256" key="5">
    <source>
        <dbReference type="ARBA" id="ARBA00015719"/>
    </source>
</evidence>
<sequence length="274" mass="29295">MSMEHKPQRGFIIPIGGREEKEVNPRVLERFVELSGGKDAVISIIPTASNLEDTGDRYVEIFARLGVTKIYNNNIVNRQDANNEIFVKQLTESTGIFMTGGNQLLLSTVLGGTTVARMIRKRNAEGVPVAGTSAGAAFIPEHMIASGDSGLIPRVGGVTIAPGLGLTNKVMIDQHFSQRNRLGRLLTALSYNPYKTGIGVDEDTAAIIGPDGDIEAVGSGALTIVDMSKVEYSSVASTAPGDAISLVGVKIHTLLDGDRYDPKMHEVIHKKQSV</sequence>
<dbReference type="PIRSF" id="PIRSF032067">
    <property type="entry name" value="Cyanophycinase"/>
    <property type="match status" value="1"/>
</dbReference>
<dbReference type="NCBIfam" id="TIGR02069">
    <property type="entry name" value="cyanophycinase"/>
    <property type="match status" value="1"/>
</dbReference>
<evidence type="ECO:0000256" key="3">
    <source>
        <dbReference type="ARBA" id="ARBA00006534"/>
    </source>
</evidence>
<feature type="active site" description="Charge relay system" evidence="9">
    <location>
        <position position="202"/>
    </location>
</feature>
<feature type="active site" description="Charge relay system" evidence="9">
    <location>
        <position position="133"/>
    </location>
</feature>
<keyword evidence="11" id="KW-1185">Reference proteome</keyword>
<dbReference type="Pfam" id="PF03575">
    <property type="entry name" value="Peptidase_S51"/>
    <property type="match status" value="1"/>
</dbReference>
<feature type="active site" description="Charge relay system" evidence="9">
    <location>
        <position position="175"/>
    </location>
</feature>
<dbReference type="PANTHER" id="PTHR36175:SF1">
    <property type="entry name" value="CYANOPHYCINASE"/>
    <property type="match status" value="1"/>
</dbReference>
<dbReference type="EMBL" id="CP024847">
    <property type="protein sequence ID" value="AUR51185.1"/>
    <property type="molecule type" value="Genomic_DNA"/>
</dbReference>
<evidence type="ECO:0000256" key="7">
    <source>
        <dbReference type="ARBA" id="ARBA00022801"/>
    </source>
</evidence>
<evidence type="ECO:0000313" key="11">
    <source>
        <dbReference type="Proteomes" id="UP000236655"/>
    </source>
</evidence>
<gene>
    <name evidence="10" type="ORF">CUN60_02325</name>
</gene>
<dbReference type="GO" id="GO:0008241">
    <property type="term" value="F:peptidyl-dipeptidase activity"/>
    <property type="evidence" value="ECO:0007669"/>
    <property type="project" value="UniProtKB-EC"/>
</dbReference>
<keyword evidence="7" id="KW-0378">Hydrolase</keyword>
<dbReference type="GO" id="GO:0008236">
    <property type="term" value="F:serine-type peptidase activity"/>
    <property type="evidence" value="ECO:0007669"/>
    <property type="project" value="UniProtKB-KW"/>
</dbReference>
<evidence type="ECO:0000256" key="6">
    <source>
        <dbReference type="ARBA" id="ARBA00022670"/>
    </source>
</evidence>